<dbReference type="EMBL" id="FZTC01000029">
    <property type="protein sequence ID" value="SNU37368.1"/>
    <property type="molecule type" value="Genomic_DNA"/>
</dbReference>
<evidence type="ECO:0000313" key="1">
    <source>
        <dbReference type="EMBL" id="SNU37368.1"/>
    </source>
</evidence>
<dbReference type="Proteomes" id="UP000220639">
    <property type="component" value="Unassembled WGS sequence"/>
</dbReference>
<organism evidence="1 2">
    <name type="scientific">Klebsiella grimontii</name>
    <dbReference type="NCBI Taxonomy" id="2058152"/>
    <lineage>
        <taxon>Bacteria</taxon>
        <taxon>Pseudomonadati</taxon>
        <taxon>Pseudomonadota</taxon>
        <taxon>Gammaproteobacteria</taxon>
        <taxon>Enterobacterales</taxon>
        <taxon>Enterobacteriaceae</taxon>
        <taxon>Klebsiella/Raoultella group</taxon>
        <taxon>Klebsiella</taxon>
    </lineage>
</organism>
<protein>
    <submittedName>
        <fullName evidence="1">Uncharacterized protein</fullName>
    </submittedName>
</protein>
<accession>A0A285B946</accession>
<name>A0A285B946_9ENTR</name>
<evidence type="ECO:0000313" key="2">
    <source>
        <dbReference type="Proteomes" id="UP000220639"/>
    </source>
</evidence>
<gene>
    <name evidence="1" type="ORF">KOSB73_350065</name>
</gene>
<proteinExistence type="predicted"/>
<reference evidence="2" key="1">
    <citation type="submission" date="2017-08" db="EMBL/GenBank/DDBJ databases">
        <authorList>
            <person name="Brisse S."/>
        </authorList>
    </citation>
    <scope>NUCLEOTIDE SEQUENCE [LARGE SCALE GENOMIC DNA]</scope>
    <source>
        <strain evidence="2">06D021</strain>
    </source>
</reference>
<sequence length="68" mass="7902">MSVSTKLVASHLTIGYTLFDPYPGFCSFIYAEHLSYQHKMPFSALLIREKIDRSTRIIRRQRLCILPA</sequence>
<dbReference type="AlphaFoldDB" id="A0A285B946"/>